<accession>A0A3B4AMT5</accession>
<keyword evidence="1" id="KW-0175">Coiled coil</keyword>
<organism evidence="2 3">
    <name type="scientific">Periophthalmus magnuspinnatus</name>
    <dbReference type="NCBI Taxonomy" id="409849"/>
    <lineage>
        <taxon>Eukaryota</taxon>
        <taxon>Metazoa</taxon>
        <taxon>Chordata</taxon>
        <taxon>Craniata</taxon>
        <taxon>Vertebrata</taxon>
        <taxon>Euteleostomi</taxon>
        <taxon>Actinopterygii</taxon>
        <taxon>Neopterygii</taxon>
        <taxon>Teleostei</taxon>
        <taxon>Neoteleostei</taxon>
        <taxon>Acanthomorphata</taxon>
        <taxon>Gobiaria</taxon>
        <taxon>Gobiiformes</taxon>
        <taxon>Gobioidei</taxon>
        <taxon>Gobiidae</taxon>
        <taxon>Oxudercinae</taxon>
        <taxon>Periophthalmus</taxon>
    </lineage>
</organism>
<evidence type="ECO:0000313" key="3">
    <source>
        <dbReference type="Proteomes" id="UP000261520"/>
    </source>
</evidence>
<keyword evidence="3" id="KW-1185">Reference proteome</keyword>
<dbReference type="AlphaFoldDB" id="A0A3B4AMT5"/>
<evidence type="ECO:0000256" key="1">
    <source>
        <dbReference type="SAM" id="Coils"/>
    </source>
</evidence>
<protein>
    <submittedName>
        <fullName evidence="2">Uncharacterized protein</fullName>
    </submittedName>
</protein>
<proteinExistence type="predicted"/>
<sequence length="108" mass="12572">WRMFRSMILTLYFHGNTRVPPPESYILELEQLSRLDPDSSDLDPRDSFPLSREVEAHRTSLDQLRQQVQKSEAAARALDSTLRYVVSYIFQKQCLFCIVIKMLGYSSA</sequence>
<reference evidence="2" key="2">
    <citation type="submission" date="2025-09" db="UniProtKB">
        <authorList>
            <consortium name="Ensembl"/>
        </authorList>
    </citation>
    <scope>IDENTIFICATION</scope>
</reference>
<dbReference type="Proteomes" id="UP000261520">
    <property type="component" value="Unplaced"/>
</dbReference>
<evidence type="ECO:0000313" key="2">
    <source>
        <dbReference type="Ensembl" id="ENSPMGP00000018472.1"/>
    </source>
</evidence>
<reference evidence="2" key="1">
    <citation type="submission" date="2025-08" db="UniProtKB">
        <authorList>
            <consortium name="Ensembl"/>
        </authorList>
    </citation>
    <scope>IDENTIFICATION</scope>
</reference>
<name>A0A3B4AMT5_9GOBI</name>
<feature type="coiled-coil region" evidence="1">
    <location>
        <begin position="54"/>
        <end position="81"/>
    </location>
</feature>
<dbReference type="STRING" id="409849.ENSPMGP00000018472"/>
<dbReference type="Ensembl" id="ENSPMGT00000019698.1">
    <property type="protein sequence ID" value="ENSPMGP00000018472.1"/>
    <property type="gene ID" value="ENSPMGG00000015059.1"/>
</dbReference>